<dbReference type="Pfam" id="PF12833">
    <property type="entry name" value="HTH_18"/>
    <property type="match status" value="1"/>
</dbReference>
<keyword evidence="3" id="KW-0804">Transcription</keyword>
<accession>A0ABQ5YNA9</accession>
<evidence type="ECO:0000313" key="6">
    <source>
        <dbReference type="Proteomes" id="UP001156706"/>
    </source>
</evidence>
<reference evidence="6" key="1">
    <citation type="journal article" date="2019" name="Int. J. Syst. Evol. Microbiol.">
        <title>The Global Catalogue of Microorganisms (GCM) 10K type strain sequencing project: providing services to taxonomists for standard genome sequencing and annotation.</title>
        <authorList>
            <consortium name="The Broad Institute Genomics Platform"/>
            <consortium name="The Broad Institute Genome Sequencing Center for Infectious Disease"/>
            <person name="Wu L."/>
            <person name="Ma J."/>
        </authorList>
    </citation>
    <scope>NUCLEOTIDE SEQUENCE [LARGE SCALE GENOMIC DNA]</scope>
    <source>
        <strain evidence="6">NBRC 110044</strain>
    </source>
</reference>
<sequence length="341" mass="38058">MLADCYSRDTPLLPAMHQPALLSSLAARRDMASDMLLRGTGLDALALSEGRAAVSPAQLLAMLANLAKQDGQRDVAFELGQQWLPGHYGTISLALLQAPNLAEALSLLITHQDQLCPLLGPRLQVEGKELLLYWTDSVGVGALMPFLVELHMTAVSALCRWLADRPLPWRYCFNRTPPRNLAQHQVHLGSHLQFGCQLDAMVLDSDWLHQPWPRSNPAAYAMLQQQLLRQGRPQYSLVQVLYDHLRAQIGNPPTLEAAATLLATSPATLKRHLAKHGTHFQALLDLVRTHESLRLMQYHGYGQEELAQYFGFHDARNFRRSFKRWTGMAASLPFSLAGAPW</sequence>
<dbReference type="SUPFAM" id="SSF46689">
    <property type="entry name" value="Homeodomain-like"/>
    <property type="match status" value="1"/>
</dbReference>
<dbReference type="InterPro" id="IPR018060">
    <property type="entry name" value="HTH_AraC"/>
</dbReference>
<dbReference type="InterPro" id="IPR032687">
    <property type="entry name" value="AraC-type_N"/>
</dbReference>
<name>A0ABQ5YNA9_9NEIS</name>
<dbReference type="SMART" id="SM00342">
    <property type="entry name" value="HTH_ARAC"/>
    <property type="match status" value="1"/>
</dbReference>
<keyword evidence="1" id="KW-0805">Transcription regulation</keyword>
<evidence type="ECO:0000256" key="2">
    <source>
        <dbReference type="ARBA" id="ARBA00023125"/>
    </source>
</evidence>
<feature type="domain" description="HTH araC/xylS-type" evidence="4">
    <location>
        <begin position="235"/>
        <end position="336"/>
    </location>
</feature>
<proteinExistence type="predicted"/>
<organism evidence="5 6">
    <name type="scientific">Chitinimonas prasina</name>
    <dbReference type="NCBI Taxonomy" id="1434937"/>
    <lineage>
        <taxon>Bacteria</taxon>
        <taxon>Pseudomonadati</taxon>
        <taxon>Pseudomonadota</taxon>
        <taxon>Betaproteobacteria</taxon>
        <taxon>Neisseriales</taxon>
        <taxon>Chitinibacteraceae</taxon>
        <taxon>Chitinimonas</taxon>
    </lineage>
</organism>
<keyword evidence="2" id="KW-0238">DNA-binding</keyword>
<evidence type="ECO:0000259" key="4">
    <source>
        <dbReference type="PROSITE" id="PS01124"/>
    </source>
</evidence>
<dbReference type="EMBL" id="BSOG01000004">
    <property type="protein sequence ID" value="GLR14414.1"/>
    <property type="molecule type" value="Genomic_DNA"/>
</dbReference>
<dbReference type="Gene3D" id="1.10.10.60">
    <property type="entry name" value="Homeodomain-like"/>
    <property type="match status" value="1"/>
</dbReference>
<gene>
    <name evidence="5" type="ORF">GCM10007907_32040</name>
</gene>
<evidence type="ECO:0000256" key="3">
    <source>
        <dbReference type="ARBA" id="ARBA00023163"/>
    </source>
</evidence>
<dbReference type="Proteomes" id="UP001156706">
    <property type="component" value="Unassembled WGS sequence"/>
</dbReference>
<evidence type="ECO:0000256" key="1">
    <source>
        <dbReference type="ARBA" id="ARBA00023015"/>
    </source>
</evidence>
<comment type="caution">
    <text evidence="5">The sequence shown here is derived from an EMBL/GenBank/DDBJ whole genome shotgun (WGS) entry which is preliminary data.</text>
</comment>
<dbReference type="PROSITE" id="PS01124">
    <property type="entry name" value="HTH_ARAC_FAMILY_2"/>
    <property type="match status" value="1"/>
</dbReference>
<dbReference type="PANTHER" id="PTHR47894">
    <property type="entry name" value="HTH-TYPE TRANSCRIPTIONAL REGULATOR GADX"/>
    <property type="match status" value="1"/>
</dbReference>
<dbReference type="InterPro" id="IPR009057">
    <property type="entry name" value="Homeodomain-like_sf"/>
</dbReference>
<dbReference type="PANTHER" id="PTHR47894:SF1">
    <property type="entry name" value="HTH-TYPE TRANSCRIPTIONAL REGULATOR VQSM"/>
    <property type="match status" value="1"/>
</dbReference>
<dbReference type="Pfam" id="PF12625">
    <property type="entry name" value="Arabinose_bd"/>
    <property type="match status" value="1"/>
</dbReference>
<protein>
    <submittedName>
        <fullName evidence="5">AraC family transcriptional regulator</fullName>
    </submittedName>
</protein>
<dbReference type="RefSeq" id="WP_284197487.1">
    <property type="nucleotide sequence ID" value="NZ_BSOG01000004.1"/>
</dbReference>
<keyword evidence="6" id="KW-1185">Reference proteome</keyword>
<evidence type="ECO:0000313" key="5">
    <source>
        <dbReference type="EMBL" id="GLR14414.1"/>
    </source>
</evidence>